<dbReference type="Pfam" id="PF07714">
    <property type="entry name" value="PK_Tyr_Ser-Thr"/>
    <property type="match status" value="1"/>
</dbReference>
<evidence type="ECO:0000256" key="4">
    <source>
        <dbReference type="ARBA" id="ARBA00022777"/>
    </source>
</evidence>
<dbReference type="SUPFAM" id="SSF56112">
    <property type="entry name" value="Protein kinase-like (PK-like)"/>
    <property type="match status" value="1"/>
</dbReference>
<name>A0ABU7CU98_9TELE</name>
<dbReference type="Gene3D" id="1.20.140.30">
    <property type="entry name" value="MOB kinase activator"/>
    <property type="match status" value="1"/>
</dbReference>
<accession>A0ABU7CU98</accession>
<organism evidence="13 14">
    <name type="scientific">Characodon lateralis</name>
    <dbReference type="NCBI Taxonomy" id="208331"/>
    <lineage>
        <taxon>Eukaryota</taxon>
        <taxon>Metazoa</taxon>
        <taxon>Chordata</taxon>
        <taxon>Craniata</taxon>
        <taxon>Vertebrata</taxon>
        <taxon>Euteleostomi</taxon>
        <taxon>Actinopterygii</taxon>
        <taxon>Neopterygii</taxon>
        <taxon>Teleostei</taxon>
        <taxon>Neoteleostei</taxon>
        <taxon>Acanthomorphata</taxon>
        <taxon>Ovalentaria</taxon>
        <taxon>Atherinomorphae</taxon>
        <taxon>Cyprinodontiformes</taxon>
        <taxon>Goodeidae</taxon>
        <taxon>Characodon</taxon>
    </lineage>
</organism>
<dbReference type="InterPro" id="IPR036703">
    <property type="entry name" value="MOB_kinase_act_sf"/>
</dbReference>
<keyword evidence="4 10" id="KW-0418">Kinase</keyword>
<feature type="domain" description="SH2" evidence="11">
    <location>
        <begin position="11"/>
        <end position="103"/>
    </location>
</feature>
<dbReference type="InterPro" id="IPR020635">
    <property type="entry name" value="Tyr_kinase_cat_dom"/>
</dbReference>
<protein>
    <recommendedName>
        <fullName evidence="10">Tyrosine-protein kinase</fullName>
        <ecNumber evidence="10">2.7.10.2</ecNumber>
    </recommendedName>
</protein>
<keyword evidence="5 9" id="KW-0067">ATP-binding</keyword>
<evidence type="ECO:0000256" key="1">
    <source>
        <dbReference type="ARBA" id="ARBA00022679"/>
    </source>
</evidence>
<proteinExistence type="inferred from homology"/>
<feature type="domain" description="SH2" evidence="11">
    <location>
        <begin position="164"/>
        <end position="255"/>
    </location>
</feature>
<dbReference type="PRINTS" id="PR00401">
    <property type="entry name" value="SH2DOMAIN"/>
</dbReference>
<dbReference type="SMART" id="SM00219">
    <property type="entry name" value="TyrKc"/>
    <property type="match status" value="1"/>
</dbReference>
<dbReference type="PANTHER" id="PTHR24418">
    <property type="entry name" value="TYROSINE-PROTEIN KINASE"/>
    <property type="match status" value="1"/>
</dbReference>
<comment type="caution">
    <text evidence="13">The sequence shown here is derived from an EMBL/GenBank/DDBJ whole genome shotgun (WGS) entry which is preliminary data.</text>
</comment>
<dbReference type="InterPro" id="IPR050198">
    <property type="entry name" value="Non-receptor_tyrosine_kinases"/>
</dbReference>
<dbReference type="Proteomes" id="UP001352852">
    <property type="component" value="Unassembled WGS sequence"/>
</dbReference>
<dbReference type="EMBL" id="JAHUTJ010008316">
    <property type="protein sequence ID" value="MED6266507.1"/>
    <property type="molecule type" value="Genomic_DNA"/>
</dbReference>
<dbReference type="InterPro" id="IPR023420">
    <property type="entry name" value="Kinase_SYK/ZAP-70_inter-SH2_sf"/>
</dbReference>
<dbReference type="SUPFAM" id="SSF101152">
    <property type="entry name" value="Mob1/phocein"/>
    <property type="match status" value="1"/>
</dbReference>
<evidence type="ECO:0000259" key="12">
    <source>
        <dbReference type="PROSITE" id="PS50011"/>
    </source>
</evidence>
<dbReference type="PROSITE" id="PS50011">
    <property type="entry name" value="PROTEIN_KINASE_DOM"/>
    <property type="match status" value="1"/>
</dbReference>
<evidence type="ECO:0000256" key="7">
    <source>
        <dbReference type="ARBA" id="ARBA00051245"/>
    </source>
</evidence>
<evidence type="ECO:0000313" key="13">
    <source>
        <dbReference type="EMBL" id="MED6266507.1"/>
    </source>
</evidence>
<dbReference type="GO" id="GO:0016301">
    <property type="term" value="F:kinase activity"/>
    <property type="evidence" value="ECO:0007669"/>
    <property type="project" value="UniProtKB-KW"/>
</dbReference>
<evidence type="ECO:0000256" key="5">
    <source>
        <dbReference type="ARBA" id="ARBA00022840"/>
    </source>
</evidence>
<evidence type="ECO:0000256" key="3">
    <source>
        <dbReference type="ARBA" id="ARBA00022741"/>
    </source>
</evidence>
<keyword evidence="1 10" id="KW-0808">Transferase</keyword>
<dbReference type="Pfam" id="PF03637">
    <property type="entry name" value="Mob1_phocein"/>
    <property type="match status" value="1"/>
</dbReference>
<dbReference type="Gene3D" id="1.10.510.10">
    <property type="entry name" value="Transferase(Phosphotransferase) domain 1"/>
    <property type="match status" value="1"/>
</dbReference>
<keyword evidence="2" id="KW-0449">Lipoprotein</keyword>
<keyword evidence="3 9" id="KW-0547">Nucleotide-binding</keyword>
<keyword evidence="2" id="KW-0519">Myristate</keyword>
<comment type="similarity">
    <text evidence="10">Belongs to the protein kinase superfamily. Tyr protein kinase family.</text>
</comment>
<sequence>MSVDPAVELPFFYGSISRSDAEQHLKLAGMADGLFLLRQCLRSLGGYVLSMVWNLEFHHYTIEKQLNGTYCIVGGKHHCGPGELCEYYSKDPDGLVCLLKKPCLRPAEMPIKTGVFDKMRENMLREYVRQTWNLEGEAMEQAIISQAPQLEKLIATTAHEKMPWYHGKINRQEGERRLYSGVQPDGKFLVRDREELGSFALSVMYGKTVYHYQILQDKSGKLSMPEGTKFDTIWQLVEYLKMKHDGIVTVLGEACVNGKTAEKTPSLPATRRSAQNGYTPPPRAAALASCTATAVPVERDILPMDCDGFNPYHNPNDIKRFNIQREQLLMDEVELGSGNFGCVKKGVLKTELGQTDVAIKVLKSENEKLVKEEMMREAEIMHQLSNPFIVRMLGLCNAENLMLVMEMAAAGPLNKFLSTKKDSVSVENIVNLMHQVSMGMKYLEEKNFVHRDLAARNVLLVNQQFAKISDFGLSKALGADDNYYKARTAGKWPLKWYAPECINYHKFSSKSDVWSFGVTMWEAFSYGGKPYKKMKGQEVSTFINNGGRMECPPACPERMYAVMKECWTYSHEDRPDFKKVEESMRTYHYSISGKAKLEGADAAAEPSKSRISLTYSYRRVIVYLFRQKTEGNIKAEQDKKQIPKVFHDKKATMSMALKQVFNKDRTFRPKRKFEPGTQRFELHKKAQASLNAGLDLKQAVQLPHGEDLNDWVAVHVVDFFNRINLIYGTISDSCTDQTCPVMSGGPKYEYRWQDEHKYKRPTALSAPKYMSLLMDWIEVQINNENIFPTNVGTPFPKCFMQVAKKILSRLFRVFVHVYIHHFDRVTQMGAEAHVNTCYKHFYYFVTEFNLTDHKELEPLKEMTARMCH</sequence>
<dbReference type="InterPro" id="IPR036860">
    <property type="entry name" value="SH2_dom_sf"/>
</dbReference>
<dbReference type="SMART" id="SM00252">
    <property type="entry name" value="SH2"/>
    <property type="match status" value="2"/>
</dbReference>
<evidence type="ECO:0000256" key="6">
    <source>
        <dbReference type="ARBA" id="ARBA00023137"/>
    </source>
</evidence>
<dbReference type="SMART" id="SM00220">
    <property type="entry name" value="S_TKc"/>
    <property type="match status" value="1"/>
</dbReference>
<comment type="catalytic activity">
    <reaction evidence="7 10">
        <text>L-tyrosyl-[protein] + ATP = O-phospho-L-tyrosyl-[protein] + ADP + H(+)</text>
        <dbReference type="Rhea" id="RHEA:10596"/>
        <dbReference type="Rhea" id="RHEA-COMP:10136"/>
        <dbReference type="Rhea" id="RHEA-COMP:20101"/>
        <dbReference type="ChEBI" id="CHEBI:15378"/>
        <dbReference type="ChEBI" id="CHEBI:30616"/>
        <dbReference type="ChEBI" id="CHEBI:46858"/>
        <dbReference type="ChEBI" id="CHEBI:61978"/>
        <dbReference type="ChEBI" id="CHEBI:456216"/>
        <dbReference type="EC" id="2.7.10.2"/>
    </reaction>
</comment>
<dbReference type="InterPro" id="IPR035838">
    <property type="entry name" value="SYK/ZAP-70_N_SH2"/>
</dbReference>
<dbReference type="SMART" id="SM01388">
    <property type="entry name" value="Mob1_phocein"/>
    <property type="match status" value="1"/>
</dbReference>
<keyword evidence="8" id="KW-0727">SH2 domain</keyword>
<dbReference type="InterPro" id="IPR008266">
    <property type="entry name" value="Tyr_kinase_AS"/>
</dbReference>
<dbReference type="InterPro" id="IPR005301">
    <property type="entry name" value="MOB_kinase_act_fam"/>
</dbReference>
<reference evidence="13 14" key="1">
    <citation type="submission" date="2021-06" db="EMBL/GenBank/DDBJ databases">
        <authorList>
            <person name="Palmer J.M."/>
        </authorList>
    </citation>
    <scope>NUCLEOTIDE SEQUENCE [LARGE SCALE GENOMIC DNA]</scope>
    <source>
        <strain evidence="13 14">CL_MEX2019</strain>
        <tissue evidence="13">Muscle</tissue>
    </source>
</reference>
<dbReference type="InterPro" id="IPR011009">
    <property type="entry name" value="Kinase-like_dom_sf"/>
</dbReference>
<keyword evidence="6 10" id="KW-0829">Tyrosine-protein kinase</keyword>
<dbReference type="CDD" id="cd09938">
    <property type="entry name" value="SH2_N-SH2_Zap70_Syk_like"/>
    <property type="match status" value="1"/>
</dbReference>
<dbReference type="InterPro" id="IPR000719">
    <property type="entry name" value="Prot_kinase_dom"/>
</dbReference>
<evidence type="ECO:0000256" key="10">
    <source>
        <dbReference type="RuleBase" id="RU362096"/>
    </source>
</evidence>
<dbReference type="SUPFAM" id="SSF55550">
    <property type="entry name" value="SH2 domain"/>
    <property type="match status" value="2"/>
</dbReference>
<evidence type="ECO:0000313" key="14">
    <source>
        <dbReference type="Proteomes" id="UP001352852"/>
    </source>
</evidence>
<dbReference type="Pfam" id="PF00017">
    <property type="entry name" value="SH2"/>
    <property type="match status" value="2"/>
</dbReference>
<keyword evidence="14" id="KW-1185">Reference proteome</keyword>
<dbReference type="InterPro" id="IPR000980">
    <property type="entry name" value="SH2"/>
</dbReference>
<dbReference type="Gene3D" id="3.30.505.10">
    <property type="entry name" value="SH2 domain"/>
    <property type="match status" value="2"/>
</dbReference>
<gene>
    <name evidence="13" type="primary">ZAP70</name>
    <name evidence="13" type="ORF">CHARACLAT_002861</name>
</gene>
<dbReference type="Gene3D" id="3.30.200.20">
    <property type="entry name" value="Phosphorylase Kinase, domain 1"/>
    <property type="match status" value="1"/>
</dbReference>
<evidence type="ECO:0000256" key="9">
    <source>
        <dbReference type="PROSITE-ProRule" id="PRU10141"/>
    </source>
</evidence>
<dbReference type="PROSITE" id="PS00109">
    <property type="entry name" value="PROTEIN_KINASE_TYR"/>
    <property type="match status" value="1"/>
</dbReference>
<dbReference type="PRINTS" id="PR00109">
    <property type="entry name" value="TYRKINASE"/>
</dbReference>
<evidence type="ECO:0000256" key="2">
    <source>
        <dbReference type="ARBA" id="ARBA00022707"/>
    </source>
</evidence>
<dbReference type="Gene3D" id="1.10.930.10">
    <property type="entry name" value="Syk Kinase, Chain A, domain 2"/>
    <property type="match status" value="1"/>
</dbReference>
<dbReference type="InterPro" id="IPR017441">
    <property type="entry name" value="Protein_kinase_ATP_BS"/>
</dbReference>
<dbReference type="PROSITE" id="PS50001">
    <property type="entry name" value="SH2"/>
    <property type="match status" value="2"/>
</dbReference>
<evidence type="ECO:0000259" key="11">
    <source>
        <dbReference type="PROSITE" id="PS50001"/>
    </source>
</evidence>
<feature type="binding site" evidence="9">
    <location>
        <position position="360"/>
    </location>
    <ligand>
        <name>ATP</name>
        <dbReference type="ChEBI" id="CHEBI:30616"/>
    </ligand>
</feature>
<dbReference type="EC" id="2.7.10.2" evidence="10"/>
<evidence type="ECO:0000256" key="8">
    <source>
        <dbReference type="PROSITE-ProRule" id="PRU00191"/>
    </source>
</evidence>
<dbReference type="InterPro" id="IPR001245">
    <property type="entry name" value="Ser-Thr/Tyr_kinase_cat_dom"/>
</dbReference>
<dbReference type="PROSITE" id="PS00107">
    <property type="entry name" value="PROTEIN_KINASE_ATP"/>
    <property type="match status" value="1"/>
</dbReference>
<feature type="domain" description="Protein kinase" evidence="12">
    <location>
        <begin position="329"/>
        <end position="591"/>
    </location>
</feature>